<feature type="compositionally biased region" description="Basic and acidic residues" evidence="1">
    <location>
        <begin position="101"/>
        <end position="136"/>
    </location>
</feature>
<name>A0A9D4IV39_DREPO</name>
<gene>
    <name evidence="2" type="ORF">DPMN_163368</name>
</gene>
<feature type="non-terminal residue" evidence="2">
    <location>
        <position position="136"/>
    </location>
</feature>
<feature type="region of interest" description="Disordered" evidence="1">
    <location>
        <begin position="99"/>
        <end position="136"/>
    </location>
</feature>
<dbReference type="Proteomes" id="UP000828390">
    <property type="component" value="Unassembled WGS sequence"/>
</dbReference>
<accession>A0A9D4IV39</accession>
<reference evidence="2" key="1">
    <citation type="journal article" date="2019" name="bioRxiv">
        <title>The Genome of the Zebra Mussel, Dreissena polymorpha: A Resource for Invasive Species Research.</title>
        <authorList>
            <person name="McCartney M.A."/>
            <person name="Auch B."/>
            <person name="Kono T."/>
            <person name="Mallez S."/>
            <person name="Zhang Y."/>
            <person name="Obille A."/>
            <person name="Becker A."/>
            <person name="Abrahante J.E."/>
            <person name="Garbe J."/>
            <person name="Badalamenti J.P."/>
            <person name="Herman A."/>
            <person name="Mangelson H."/>
            <person name="Liachko I."/>
            <person name="Sullivan S."/>
            <person name="Sone E.D."/>
            <person name="Koren S."/>
            <person name="Silverstein K.A.T."/>
            <person name="Beckman K.B."/>
            <person name="Gohl D.M."/>
        </authorList>
    </citation>
    <scope>NUCLEOTIDE SEQUENCE</scope>
    <source>
        <strain evidence="2">Duluth1</strain>
        <tissue evidence="2">Whole animal</tissue>
    </source>
</reference>
<organism evidence="2 3">
    <name type="scientific">Dreissena polymorpha</name>
    <name type="common">Zebra mussel</name>
    <name type="synonym">Mytilus polymorpha</name>
    <dbReference type="NCBI Taxonomy" id="45954"/>
    <lineage>
        <taxon>Eukaryota</taxon>
        <taxon>Metazoa</taxon>
        <taxon>Spiralia</taxon>
        <taxon>Lophotrochozoa</taxon>
        <taxon>Mollusca</taxon>
        <taxon>Bivalvia</taxon>
        <taxon>Autobranchia</taxon>
        <taxon>Heteroconchia</taxon>
        <taxon>Euheterodonta</taxon>
        <taxon>Imparidentia</taxon>
        <taxon>Neoheterodontei</taxon>
        <taxon>Myida</taxon>
        <taxon>Dreissenoidea</taxon>
        <taxon>Dreissenidae</taxon>
        <taxon>Dreissena</taxon>
    </lineage>
</organism>
<comment type="caution">
    <text evidence="2">The sequence shown here is derived from an EMBL/GenBank/DDBJ whole genome shotgun (WGS) entry which is preliminary data.</text>
</comment>
<protein>
    <submittedName>
        <fullName evidence="2">Uncharacterized protein</fullName>
    </submittedName>
</protein>
<dbReference type="AlphaFoldDB" id="A0A9D4IV39"/>
<proteinExistence type="predicted"/>
<dbReference type="EMBL" id="JAIWYP010000008">
    <property type="protein sequence ID" value="KAH3785283.1"/>
    <property type="molecule type" value="Genomic_DNA"/>
</dbReference>
<reference evidence="2" key="2">
    <citation type="submission" date="2020-11" db="EMBL/GenBank/DDBJ databases">
        <authorList>
            <person name="McCartney M.A."/>
            <person name="Auch B."/>
            <person name="Kono T."/>
            <person name="Mallez S."/>
            <person name="Becker A."/>
            <person name="Gohl D.M."/>
            <person name="Silverstein K.A.T."/>
            <person name="Koren S."/>
            <person name="Bechman K.B."/>
            <person name="Herman A."/>
            <person name="Abrahante J.E."/>
            <person name="Garbe J."/>
        </authorList>
    </citation>
    <scope>NUCLEOTIDE SEQUENCE</scope>
    <source>
        <strain evidence="2">Duluth1</strain>
        <tissue evidence="2">Whole animal</tissue>
    </source>
</reference>
<evidence type="ECO:0000313" key="3">
    <source>
        <dbReference type="Proteomes" id="UP000828390"/>
    </source>
</evidence>
<evidence type="ECO:0000313" key="2">
    <source>
        <dbReference type="EMBL" id="KAH3785283.1"/>
    </source>
</evidence>
<sequence>MESNEMGRTWDHEFDARPGLMLPFLLSAILHQPLIQVNSVTKGDILVHSDISLMQPMLGVSQIPRQLLAIIKEYLTAAWDPVYVMDADRGVPLLSLTNDRGCADPDETRHDAASHLGLRSDPDETPHDAVSHLDLR</sequence>
<keyword evidence="3" id="KW-1185">Reference proteome</keyword>
<evidence type="ECO:0000256" key="1">
    <source>
        <dbReference type="SAM" id="MobiDB-lite"/>
    </source>
</evidence>